<protein>
    <recommendedName>
        <fullName evidence="11">Arsenic resistance protein</fullName>
    </recommendedName>
</protein>
<feature type="transmembrane region" description="Helical" evidence="8">
    <location>
        <begin position="183"/>
        <end position="205"/>
    </location>
</feature>
<reference evidence="9 10" key="1">
    <citation type="submission" date="2018-01" db="EMBL/GenBank/DDBJ databases">
        <title>Metagenomic assembled genomes from two thermal pools in the Uzon Caldera, Kamchatka, Russia.</title>
        <authorList>
            <person name="Wilkins L."/>
            <person name="Ettinger C."/>
        </authorList>
    </citation>
    <scope>NUCLEOTIDE SEQUENCE [LARGE SCALE GENOMIC DNA]</scope>
    <source>
        <strain evidence="9">ARK-10</strain>
    </source>
</reference>
<evidence type="ECO:0000256" key="2">
    <source>
        <dbReference type="ARBA" id="ARBA00010110"/>
    </source>
</evidence>
<feature type="transmembrane region" description="Helical" evidence="8">
    <location>
        <begin position="150"/>
        <end position="171"/>
    </location>
</feature>
<comment type="subcellular location">
    <subcellularLocation>
        <location evidence="1">Cell membrane</location>
        <topology evidence="1">Multi-pass membrane protein</topology>
    </subcellularLocation>
</comment>
<evidence type="ECO:0000256" key="6">
    <source>
        <dbReference type="ARBA" id="ARBA00022989"/>
    </source>
</evidence>
<dbReference type="AlphaFoldDB" id="A0A2J6X4D5"/>
<feature type="transmembrane region" description="Helical" evidence="8">
    <location>
        <begin position="247"/>
        <end position="270"/>
    </location>
</feature>
<feature type="transmembrane region" description="Helical" evidence="8">
    <location>
        <begin position="83"/>
        <end position="106"/>
    </location>
</feature>
<dbReference type="GO" id="GO:0015104">
    <property type="term" value="F:antimonite transmembrane transporter activity"/>
    <property type="evidence" value="ECO:0007669"/>
    <property type="project" value="TreeGrafter"/>
</dbReference>
<feature type="transmembrane region" description="Helical" evidence="8">
    <location>
        <begin position="282"/>
        <end position="302"/>
    </location>
</feature>
<keyword evidence="7 8" id="KW-0472">Membrane</keyword>
<dbReference type="GO" id="GO:0005886">
    <property type="term" value="C:plasma membrane"/>
    <property type="evidence" value="ECO:0007669"/>
    <property type="project" value="UniProtKB-SubCell"/>
</dbReference>
<dbReference type="EMBL" id="PNIX01000335">
    <property type="protein sequence ID" value="PMP81240.1"/>
    <property type="molecule type" value="Genomic_DNA"/>
</dbReference>
<feature type="transmembrane region" description="Helical" evidence="8">
    <location>
        <begin position="18"/>
        <end position="38"/>
    </location>
</feature>
<keyword evidence="4" id="KW-1003">Cell membrane</keyword>
<feature type="transmembrane region" description="Helical" evidence="8">
    <location>
        <begin position="308"/>
        <end position="330"/>
    </location>
</feature>
<dbReference type="Proteomes" id="UP000236910">
    <property type="component" value="Unassembled WGS sequence"/>
</dbReference>
<organism evidence="9 10">
    <name type="scientific">Caldisericum exile</name>
    <dbReference type="NCBI Taxonomy" id="693075"/>
    <lineage>
        <taxon>Bacteria</taxon>
        <taxon>Pseudomonadati</taxon>
        <taxon>Caldisericota/Cryosericota group</taxon>
        <taxon>Caldisericota</taxon>
        <taxon>Caldisericia</taxon>
        <taxon>Caldisericales</taxon>
        <taxon>Caldisericaceae</taxon>
        <taxon>Caldisericum</taxon>
    </lineage>
</organism>
<comment type="caution">
    <text evidence="9">The sequence shown here is derived from an EMBL/GenBank/DDBJ whole genome shotgun (WGS) entry which is preliminary data.</text>
</comment>
<proteinExistence type="inferred from homology"/>
<dbReference type="GO" id="GO:0015105">
    <property type="term" value="F:arsenite transmembrane transporter activity"/>
    <property type="evidence" value="ECO:0007669"/>
    <property type="project" value="TreeGrafter"/>
</dbReference>
<name>A0A2J6X4D5_9BACT</name>
<dbReference type="PANTHER" id="PTHR43057">
    <property type="entry name" value="ARSENITE EFFLUX TRANSPORTER"/>
    <property type="match status" value="1"/>
</dbReference>
<keyword evidence="6 8" id="KW-1133">Transmembrane helix</keyword>
<evidence type="ECO:0000256" key="5">
    <source>
        <dbReference type="ARBA" id="ARBA00022692"/>
    </source>
</evidence>
<evidence type="ECO:0000256" key="8">
    <source>
        <dbReference type="SAM" id="Phobius"/>
    </source>
</evidence>
<dbReference type="PANTHER" id="PTHR43057:SF1">
    <property type="entry name" value="ARSENICAL-RESISTANCE PROTEIN 3"/>
    <property type="match status" value="1"/>
</dbReference>
<evidence type="ECO:0000313" key="10">
    <source>
        <dbReference type="Proteomes" id="UP000236910"/>
    </source>
</evidence>
<dbReference type="Pfam" id="PF01758">
    <property type="entry name" value="SBF"/>
    <property type="match status" value="1"/>
</dbReference>
<keyword evidence="3" id="KW-0813">Transport</keyword>
<feature type="transmembrane region" description="Helical" evidence="8">
    <location>
        <begin position="118"/>
        <end position="138"/>
    </location>
</feature>
<evidence type="ECO:0008006" key="11">
    <source>
        <dbReference type="Google" id="ProtNLM"/>
    </source>
</evidence>
<feature type="transmembrane region" description="Helical" evidence="8">
    <location>
        <begin position="44"/>
        <end position="62"/>
    </location>
</feature>
<evidence type="ECO:0000256" key="3">
    <source>
        <dbReference type="ARBA" id="ARBA00022448"/>
    </source>
</evidence>
<accession>A0A2J6X4D5</accession>
<dbReference type="GO" id="GO:0015297">
    <property type="term" value="F:antiporter activity"/>
    <property type="evidence" value="ECO:0007669"/>
    <property type="project" value="InterPro"/>
</dbReference>
<dbReference type="InterPro" id="IPR038770">
    <property type="entry name" value="Na+/solute_symporter_sf"/>
</dbReference>
<dbReference type="InterPro" id="IPR004706">
    <property type="entry name" value="Arsenical-R_Acr3"/>
</dbReference>
<evidence type="ECO:0000256" key="7">
    <source>
        <dbReference type="ARBA" id="ARBA00023136"/>
    </source>
</evidence>
<dbReference type="InterPro" id="IPR002657">
    <property type="entry name" value="BilAc:Na_symport/Acr3"/>
</dbReference>
<comment type="similarity">
    <text evidence="2">Belongs to the arsenical resistance-3 (ACR3) (TC 2.A.59) family.</text>
</comment>
<dbReference type="Gene3D" id="1.20.1530.20">
    <property type="match status" value="1"/>
</dbReference>
<evidence type="ECO:0000256" key="1">
    <source>
        <dbReference type="ARBA" id="ARBA00004651"/>
    </source>
</evidence>
<keyword evidence="5 8" id="KW-0812">Transmembrane</keyword>
<evidence type="ECO:0000313" key="9">
    <source>
        <dbReference type="EMBL" id="PMP81240.1"/>
    </source>
</evidence>
<gene>
    <name evidence="9" type="ORF">C0175_05820</name>
</gene>
<sequence length="343" mass="38316">MDKANNKSLAKQLGLKNILFPVFVVVAIIFGLLLGRYTKGNEEISTYGIPVGLFFMIYPAMVKVKISELGKSFKNIKSVGLMVVLNYLVAPFLVAGLAYAFFYIFYALGLISSNMTQQAIVGIILLGVAPCIAMVMVWTDMSKGNMSMAVSFVAWNSIIQIITTPFLIYLLARTKVSIDPSLILQSILLYLALPFFGGILTRYLLQKKSYFAKVTNLLGNVQTIALLFTILVMFWSEGYGIIEYPSLIWMVAIVMLSFYFLLFNVGYLTARRFKFNYEDSTSIGYTVAARDFEVSIAIAITAFSAYPFVPIVTAIGPLLEIPLMLLLVMLQLRRKRKIENTVS</sequence>
<feature type="transmembrane region" description="Helical" evidence="8">
    <location>
        <begin position="217"/>
        <end position="235"/>
    </location>
</feature>
<evidence type="ECO:0000256" key="4">
    <source>
        <dbReference type="ARBA" id="ARBA00022475"/>
    </source>
</evidence>